<sequence>MHSQAANSEPLLSRDASKRKRLNRTAKLKQYKLDARREQWLSQGKICSRSDQDQHYEGWKDHEQKEGEVSSSISEQDISPKSEGSTSKTFKISSEEFTGSVTEESDNESSIVNPYEDQVDSNVSVLPKDGNSSGIIVLKDGDPMKENKSKSEIESRPISFHYSSVASRSQKDKNLVLTREGCPKQNTVNDSLTGQKGKFKNAMEKRKTCDIRNMMKSYGVTDDNLSQMKQKQDQVKDWLSSDLSACLSNDGPTSNSAISTGNKGTEGPLEEEDWEAAADALCAQTLLDCKEISAAESVIRKAQQYEPLEGERESKGARNSDLHNGLLKPDYKTKLNPFFNRSRSMGCCAWRPDDVSRPPTLPTLRKQQSTPRETSSTLWGPVFTKSGWLAPVSPAECPICAEELDSTDSSFVPCACGFRPCLFCVHRIASEDGRCPGCRREYSFDVSLKSAHSSSVRLKA</sequence>
<keyword evidence="2" id="KW-1185">Reference proteome</keyword>
<evidence type="ECO:0000313" key="1">
    <source>
        <dbReference type="EMBL" id="KAJ7513775.1"/>
    </source>
</evidence>
<name>A0ACC2A8A7_DIPCM</name>
<protein>
    <submittedName>
        <fullName evidence="1">Uncharacterized protein</fullName>
    </submittedName>
</protein>
<proteinExistence type="predicted"/>
<dbReference type="EMBL" id="CM055114">
    <property type="protein sequence ID" value="KAJ7513775.1"/>
    <property type="molecule type" value="Genomic_DNA"/>
</dbReference>
<comment type="caution">
    <text evidence="1">The sequence shown here is derived from an EMBL/GenBank/DDBJ whole genome shotgun (WGS) entry which is preliminary data.</text>
</comment>
<gene>
    <name evidence="1" type="ORF">O6H91_23G013600</name>
</gene>
<evidence type="ECO:0000313" key="2">
    <source>
        <dbReference type="Proteomes" id="UP001162992"/>
    </source>
</evidence>
<accession>A0ACC2A8A7</accession>
<dbReference type="Proteomes" id="UP001162992">
    <property type="component" value="Chromosome 23"/>
</dbReference>
<organism evidence="1 2">
    <name type="scientific">Diphasiastrum complanatum</name>
    <name type="common">Issler's clubmoss</name>
    <name type="synonym">Lycopodium complanatum</name>
    <dbReference type="NCBI Taxonomy" id="34168"/>
    <lineage>
        <taxon>Eukaryota</taxon>
        <taxon>Viridiplantae</taxon>
        <taxon>Streptophyta</taxon>
        <taxon>Embryophyta</taxon>
        <taxon>Tracheophyta</taxon>
        <taxon>Lycopodiopsida</taxon>
        <taxon>Lycopodiales</taxon>
        <taxon>Lycopodiaceae</taxon>
        <taxon>Lycopodioideae</taxon>
        <taxon>Diphasiastrum</taxon>
    </lineage>
</organism>
<reference evidence="2" key="1">
    <citation type="journal article" date="2024" name="Proc. Natl. Acad. Sci. U.S.A.">
        <title>Extraordinary preservation of gene collinearity over three hundred million years revealed in homosporous lycophytes.</title>
        <authorList>
            <person name="Li C."/>
            <person name="Wickell D."/>
            <person name="Kuo L.Y."/>
            <person name="Chen X."/>
            <person name="Nie B."/>
            <person name="Liao X."/>
            <person name="Peng D."/>
            <person name="Ji J."/>
            <person name="Jenkins J."/>
            <person name="Williams M."/>
            <person name="Shu S."/>
            <person name="Plott C."/>
            <person name="Barry K."/>
            <person name="Rajasekar S."/>
            <person name="Grimwood J."/>
            <person name="Han X."/>
            <person name="Sun S."/>
            <person name="Hou Z."/>
            <person name="He W."/>
            <person name="Dai G."/>
            <person name="Sun C."/>
            <person name="Schmutz J."/>
            <person name="Leebens-Mack J.H."/>
            <person name="Li F.W."/>
            <person name="Wang L."/>
        </authorList>
    </citation>
    <scope>NUCLEOTIDE SEQUENCE [LARGE SCALE GENOMIC DNA]</scope>
    <source>
        <strain evidence="2">cv. PW_Plant_1</strain>
    </source>
</reference>